<dbReference type="CDD" id="cd04301">
    <property type="entry name" value="NAT_SF"/>
    <property type="match status" value="1"/>
</dbReference>
<dbReference type="InterPro" id="IPR016181">
    <property type="entry name" value="Acyl_CoA_acyltransferase"/>
</dbReference>
<feature type="domain" description="N-acetyltransferase" evidence="4">
    <location>
        <begin position="53"/>
        <end position="241"/>
    </location>
</feature>
<evidence type="ECO:0000259" key="4">
    <source>
        <dbReference type="PROSITE" id="PS51186"/>
    </source>
</evidence>
<accession>A0A5B8MIJ3</accession>
<proteinExistence type="predicted"/>
<dbReference type="InterPro" id="IPR000182">
    <property type="entry name" value="GNAT_dom"/>
</dbReference>
<sequence>MSKLSRGLSFGRSASLHRGVGLEDDDGGEVRTVAPATSVGEGKREGSSVGGEIVVTELTMDLIDGYVKCHNDGFGSKVCCLCCPVATNQGDTLRYYTENPDRLQFCGVAVRKSDPLTPLGQVQIAPFPLQDKNSLHKVKPGETYVEEISVSAGARGLGIGTKLLQWAEDTARKAGSNHMTLGVLNGNPAQRLYERVGYRVIECDDAIEKCCACFFVTLFVGRPYGLCDPHWGAVDMRKDLP</sequence>
<name>A0A5B8MIJ3_9CHLO</name>
<evidence type="ECO:0000313" key="5">
    <source>
        <dbReference type="EMBL" id="QDZ20458.1"/>
    </source>
</evidence>
<gene>
    <name evidence="5" type="ORF">A3770_04p29760</name>
</gene>
<dbReference type="OrthoDB" id="41532at2759"/>
<dbReference type="STRING" id="1764295.A0A5B8MIJ3"/>
<protein>
    <recommendedName>
        <fullName evidence="4">N-acetyltransferase domain-containing protein</fullName>
    </recommendedName>
</protein>
<evidence type="ECO:0000256" key="1">
    <source>
        <dbReference type="ARBA" id="ARBA00022679"/>
    </source>
</evidence>
<dbReference type="EMBL" id="CP031037">
    <property type="protein sequence ID" value="QDZ20458.1"/>
    <property type="molecule type" value="Genomic_DNA"/>
</dbReference>
<dbReference type="PROSITE" id="PS51186">
    <property type="entry name" value="GNAT"/>
    <property type="match status" value="1"/>
</dbReference>
<evidence type="ECO:0000256" key="2">
    <source>
        <dbReference type="ARBA" id="ARBA00023315"/>
    </source>
</evidence>
<evidence type="ECO:0000256" key="3">
    <source>
        <dbReference type="SAM" id="MobiDB-lite"/>
    </source>
</evidence>
<keyword evidence="2" id="KW-0012">Acyltransferase</keyword>
<dbReference type="Gene3D" id="3.40.630.30">
    <property type="match status" value="1"/>
</dbReference>
<reference evidence="5 6" key="1">
    <citation type="submission" date="2018-07" db="EMBL/GenBank/DDBJ databases">
        <title>The complete nuclear genome of the prasinophyte Chloropicon primus (CCMP1205).</title>
        <authorList>
            <person name="Pombert J.-F."/>
            <person name="Otis C."/>
            <person name="Turmel M."/>
            <person name="Lemieux C."/>
        </authorList>
    </citation>
    <scope>NUCLEOTIDE SEQUENCE [LARGE SCALE GENOMIC DNA]</scope>
    <source>
        <strain evidence="5 6">CCMP1205</strain>
    </source>
</reference>
<keyword evidence="6" id="KW-1185">Reference proteome</keyword>
<dbReference type="GO" id="GO:0016747">
    <property type="term" value="F:acyltransferase activity, transferring groups other than amino-acyl groups"/>
    <property type="evidence" value="ECO:0007669"/>
    <property type="project" value="InterPro"/>
</dbReference>
<dbReference type="Proteomes" id="UP000316726">
    <property type="component" value="Chromosome 4"/>
</dbReference>
<dbReference type="SUPFAM" id="SSF55729">
    <property type="entry name" value="Acyl-CoA N-acyltransferases (Nat)"/>
    <property type="match status" value="1"/>
</dbReference>
<dbReference type="Pfam" id="PF00583">
    <property type="entry name" value="Acetyltransf_1"/>
    <property type="match status" value="1"/>
</dbReference>
<feature type="region of interest" description="Disordered" evidence="3">
    <location>
        <begin position="20"/>
        <end position="47"/>
    </location>
</feature>
<keyword evidence="1" id="KW-0808">Transferase</keyword>
<organism evidence="5 6">
    <name type="scientific">Chloropicon primus</name>
    <dbReference type="NCBI Taxonomy" id="1764295"/>
    <lineage>
        <taxon>Eukaryota</taxon>
        <taxon>Viridiplantae</taxon>
        <taxon>Chlorophyta</taxon>
        <taxon>Chloropicophyceae</taxon>
        <taxon>Chloropicales</taxon>
        <taxon>Chloropicaceae</taxon>
        <taxon>Chloropicon</taxon>
    </lineage>
</organism>
<dbReference type="PANTHER" id="PTHR43877">
    <property type="entry name" value="AMINOALKYLPHOSPHONATE N-ACETYLTRANSFERASE-RELATED-RELATED"/>
    <property type="match status" value="1"/>
</dbReference>
<evidence type="ECO:0000313" key="6">
    <source>
        <dbReference type="Proteomes" id="UP000316726"/>
    </source>
</evidence>
<dbReference type="PANTHER" id="PTHR43877:SF2">
    <property type="entry name" value="AMINOALKYLPHOSPHONATE N-ACETYLTRANSFERASE-RELATED"/>
    <property type="match status" value="1"/>
</dbReference>
<dbReference type="AlphaFoldDB" id="A0A5B8MIJ3"/>
<dbReference type="InterPro" id="IPR050832">
    <property type="entry name" value="Bact_Acetyltransf"/>
</dbReference>